<dbReference type="Pfam" id="PF00534">
    <property type="entry name" value="Glycos_transf_1"/>
    <property type="match status" value="1"/>
</dbReference>
<evidence type="ECO:0000313" key="2">
    <source>
        <dbReference type="EMBL" id="QIE57178.1"/>
    </source>
</evidence>
<dbReference type="AlphaFoldDB" id="A0A7M3T597"/>
<dbReference type="SUPFAM" id="SSF53756">
    <property type="entry name" value="UDP-Glycosyltransferase/glycogen phosphorylase"/>
    <property type="match status" value="1"/>
</dbReference>
<keyword evidence="3" id="KW-1185">Reference proteome</keyword>
<name>A0A7M3T597_9RHOB</name>
<dbReference type="Proteomes" id="UP000503336">
    <property type="component" value="Chromosome"/>
</dbReference>
<dbReference type="RefSeq" id="WP_165101641.1">
    <property type="nucleotide sequence ID" value="NZ_CP049056.1"/>
</dbReference>
<evidence type="ECO:0000313" key="3">
    <source>
        <dbReference type="Proteomes" id="UP000503336"/>
    </source>
</evidence>
<keyword evidence="2" id="KW-0808">Transferase</keyword>
<reference evidence="2 3" key="1">
    <citation type="submission" date="2020-02" db="EMBL/GenBank/DDBJ databases">
        <title>complete genome sequence of Rhodobacteraceae bacterium.</title>
        <authorList>
            <person name="Park J."/>
            <person name="Kim Y.-S."/>
            <person name="Kim K.-H."/>
        </authorList>
    </citation>
    <scope>NUCLEOTIDE SEQUENCE [LARGE SCALE GENOMIC DNA]</scope>
    <source>
        <strain evidence="2 3">RR4-56</strain>
    </source>
</reference>
<dbReference type="EMBL" id="CP049056">
    <property type="protein sequence ID" value="QIE57178.1"/>
    <property type="molecule type" value="Genomic_DNA"/>
</dbReference>
<sequence length="421" mass="46334">MNESQPAPRLAVVLKGYPRLSETFIAQELKALEDRGFVFDIWSLRQPYDDRTHPIHDLIRARARYLPEYLYQEPLRVLNGWRAARAMPGYAAARRVWLRDLARDRTPNRVRRWGQALVLAAEIDPAAQFHYAHFLHTPGSVARYAALIRGVEWGVSAHAKDIWTIPEWEKTEKLADCRFGVTCTGSGAAHLKALASDPAKISLVYHGLDLSRFPPPPESRPARDGRTEPVILLSVGRLVAKKGYDDLLAALGRLPAEVNWRFIHIGGGPLKDALARHATQLGLSDRVEWRGKRDQTEVIAALRAADVFVLPSKIAGDGDRDGLPNVLMEAASQRVAIVSTTVSAIPEFIGNGLEGLLVPPDAPDALAKGLAEVIGDVAIRTSMAGAAYDRLTREFGMERGIDMLEELLRTALSQPPAAQVA</sequence>
<protein>
    <submittedName>
        <fullName evidence="2">Glycosyltransferase family 4 protein</fullName>
    </submittedName>
</protein>
<feature type="domain" description="Glycosyl transferase family 1" evidence="1">
    <location>
        <begin position="225"/>
        <end position="388"/>
    </location>
</feature>
<dbReference type="PANTHER" id="PTHR12526">
    <property type="entry name" value="GLYCOSYLTRANSFERASE"/>
    <property type="match status" value="1"/>
</dbReference>
<gene>
    <name evidence="2" type="ORF">G5B40_18075</name>
</gene>
<dbReference type="Gene3D" id="3.40.50.2000">
    <property type="entry name" value="Glycogen Phosphorylase B"/>
    <property type="match status" value="2"/>
</dbReference>
<dbReference type="PANTHER" id="PTHR12526:SF636">
    <property type="entry name" value="BLL3647 PROTEIN"/>
    <property type="match status" value="1"/>
</dbReference>
<evidence type="ECO:0000259" key="1">
    <source>
        <dbReference type="Pfam" id="PF00534"/>
    </source>
</evidence>
<dbReference type="GO" id="GO:0016757">
    <property type="term" value="F:glycosyltransferase activity"/>
    <property type="evidence" value="ECO:0007669"/>
    <property type="project" value="InterPro"/>
</dbReference>
<dbReference type="InterPro" id="IPR001296">
    <property type="entry name" value="Glyco_trans_1"/>
</dbReference>
<accession>A0A7M3T597</accession>
<dbReference type="KEGG" id="hdh:G5B40_18075"/>
<dbReference type="CDD" id="cd03801">
    <property type="entry name" value="GT4_PimA-like"/>
    <property type="match status" value="1"/>
</dbReference>
<proteinExistence type="predicted"/>
<organism evidence="2 3">
    <name type="scientific">Pikeienuella piscinae</name>
    <dbReference type="NCBI Taxonomy" id="2748098"/>
    <lineage>
        <taxon>Bacteria</taxon>
        <taxon>Pseudomonadati</taxon>
        <taxon>Pseudomonadota</taxon>
        <taxon>Alphaproteobacteria</taxon>
        <taxon>Rhodobacterales</taxon>
        <taxon>Paracoccaceae</taxon>
        <taxon>Pikeienuella</taxon>
    </lineage>
</organism>